<accession>A0AAW1U8U6</accession>
<evidence type="ECO:0000256" key="3">
    <source>
        <dbReference type="ARBA" id="ARBA00022980"/>
    </source>
</evidence>
<dbReference type="GO" id="GO:0005840">
    <property type="term" value="C:ribosome"/>
    <property type="evidence" value="ECO:0007669"/>
    <property type="project" value="UniProtKB-KW"/>
</dbReference>
<dbReference type="EMBL" id="JARQZJ010000042">
    <property type="protein sequence ID" value="KAK9877513.1"/>
    <property type="molecule type" value="Genomic_DNA"/>
</dbReference>
<dbReference type="GO" id="GO:0005739">
    <property type="term" value="C:mitochondrion"/>
    <property type="evidence" value="ECO:0007669"/>
    <property type="project" value="UniProtKB-SubCell"/>
</dbReference>
<evidence type="ECO:0000313" key="10">
    <source>
        <dbReference type="Proteomes" id="UP001431783"/>
    </source>
</evidence>
<name>A0AAW1U8U6_9CUCU</name>
<comment type="subcellular location">
    <subcellularLocation>
        <location evidence="1">Mitochondrion</location>
    </subcellularLocation>
</comment>
<protein>
    <recommendedName>
        <fullName evidence="7">Large ribosomal subunit protein mL37</fullName>
    </recommendedName>
    <alternativeName>
        <fullName evidence="8">39S ribosomal protein L37, mitochondrial</fullName>
    </alternativeName>
</protein>
<dbReference type="PANTHER" id="PTHR15889:SF2">
    <property type="entry name" value="LARGE RIBOSOMAL SUBUNIT PROTEIN ML37"/>
    <property type="match status" value="1"/>
</dbReference>
<dbReference type="Pfam" id="PF07147">
    <property type="entry name" value="PDCD9"/>
    <property type="match status" value="1"/>
</dbReference>
<evidence type="ECO:0000256" key="2">
    <source>
        <dbReference type="ARBA" id="ARBA00022946"/>
    </source>
</evidence>
<evidence type="ECO:0000256" key="6">
    <source>
        <dbReference type="ARBA" id="ARBA00037985"/>
    </source>
</evidence>
<evidence type="ECO:0000256" key="7">
    <source>
        <dbReference type="ARBA" id="ARBA00039442"/>
    </source>
</evidence>
<dbReference type="GO" id="GO:1990904">
    <property type="term" value="C:ribonucleoprotein complex"/>
    <property type="evidence" value="ECO:0007669"/>
    <property type="project" value="UniProtKB-KW"/>
</dbReference>
<evidence type="ECO:0000256" key="4">
    <source>
        <dbReference type="ARBA" id="ARBA00023128"/>
    </source>
</evidence>
<dbReference type="InterPro" id="IPR010793">
    <property type="entry name" value="Ribosomal_mL37/mL65"/>
</dbReference>
<dbReference type="PANTHER" id="PTHR15889">
    <property type="entry name" value="MITOCHONDRIAL RIBOSOMAL PROTEIN L37"/>
    <property type="match status" value="1"/>
</dbReference>
<organism evidence="9 10">
    <name type="scientific">Henosepilachna vigintioctopunctata</name>
    <dbReference type="NCBI Taxonomy" id="420089"/>
    <lineage>
        <taxon>Eukaryota</taxon>
        <taxon>Metazoa</taxon>
        <taxon>Ecdysozoa</taxon>
        <taxon>Arthropoda</taxon>
        <taxon>Hexapoda</taxon>
        <taxon>Insecta</taxon>
        <taxon>Pterygota</taxon>
        <taxon>Neoptera</taxon>
        <taxon>Endopterygota</taxon>
        <taxon>Coleoptera</taxon>
        <taxon>Polyphaga</taxon>
        <taxon>Cucujiformia</taxon>
        <taxon>Coccinelloidea</taxon>
        <taxon>Coccinellidae</taxon>
        <taxon>Epilachninae</taxon>
        <taxon>Epilachnini</taxon>
        <taxon>Henosepilachna</taxon>
    </lineage>
</organism>
<dbReference type="InterPro" id="IPR052482">
    <property type="entry name" value="mtLSU_mL37"/>
</dbReference>
<evidence type="ECO:0000313" key="9">
    <source>
        <dbReference type="EMBL" id="KAK9877513.1"/>
    </source>
</evidence>
<dbReference type="Proteomes" id="UP001431783">
    <property type="component" value="Unassembled WGS sequence"/>
</dbReference>
<proteinExistence type="inferred from homology"/>
<keyword evidence="3" id="KW-0689">Ribosomal protein</keyword>
<keyword evidence="10" id="KW-1185">Reference proteome</keyword>
<gene>
    <name evidence="9" type="ORF">WA026_018622</name>
</gene>
<reference evidence="9 10" key="1">
    <citation type="submission" date="2023-03" db="EMBL/GenBank/DDBJ databases">
        <title>Genome insight into feeding habits of ladybird beetles.</title>
        <authorList>
            <person name="Li H.-S."/>
            <person name="Huang Y.-H."/>
            <person name="Pang H."/>
        </authorList>
    </citation>
    <scope>NUCLEOTIDE SEQUENCE [LARGE SCALE GENOMIC DNA]</scope>
    <source>
        <strain evidence="9">SYSU_2023b</strain>
        <tissue evidence="9">Whole body</tissue>
    </source>
</reference>
<dbReference type="GO" id="GO:0006412">
    <property type="term" value="P:translation"/>
    <property type="evidence" value="ECO:0007669"/>
    <property type="project" value="InterPro"/>
</dbReference>
<keyword evidence="4" id="KW-0496">Mitochondrion</keyword>
<evidence type="ECO:0000256" key="5">
    <source>
        <dbReference type="ARBA" id="ARBA00023274"/>
    </source>
</evidence>
<keyword evidence="5" id="KW-0687">Ribonucleoprotein</keyword>
<evidence type="ECO:0000256" key="1">
    <source>
        <dbReference type="ARBA" id="ARBA00004173"/>
    </source>
</evidence>
<dbReference type="AlphaFoldDB" id="A0AAW1U8U6"/>
<comment type="caution">
    <text evidence="9">The sequence shown here is derived from an EMBL/GenBank/DDBJ whole genome shotgun (WGS) entry which is preliminary data.</text>
</comment>
<dbReference type="GO" id="GO:0003735">
    <property type="term" value="F:structural constituent of ribosome"/>
    <property type="evidence" value="ECO:0007669"/>
    <property type="project" value="InterPro"/>
</dbReference>
<comment type="similarity">
    <text evidence="6">Belongs to the mitochondrion-specific ribosomal protein mL37 family.</text>
</comment>
<keyword evidence="2" id="KW-0809">Transit peptide</keyword>
<sequence length="405" mass="47373">MKLNIILFKQHIGKQFKNNWISQGKKKILNTKAEDLLMKNGIHVYKPQEIYYENKFEKVEIVGFKPKAVEFDKTHPNWHDEVLLTYKDNDVLLEGLNQAQVLTNSVTIQEGIPKKYSLQSISKELRKHCKNIILGAHVYDAEQQKLPKRKDPERPAWNFPRDYKITHGRINQLMTSKLLHLLETNENYDIVKKRYILNDLLFSFPFERDGSLIQFQLTGDSVVVSDKPLNPIIEKSMSEWKVPDLHPLKCTVTLNEENIYEIENIYPIRKDVLACHPHTIFIHHDRTQVKNIFEEEVTETQIHGISLMKTFTIAASYAKQRFGENISDLPTPVTIQCVNTDGRLFHFGILQLNTLNLENCDNHNVWFQTERLPLFNICQYESGRAVLEGYNDEVLKHLVSFYRNN</sequence>
<evidence type="ECO:0000256" key="8">
    <source>
        <dbReference type="ARBA" id="ARBA00041617"/>
    </source>
</evidence>